<keyword evidence="2" id="KW-1185">Reference proteome</keyword>
<evidence type="ECO:0000313" key="1">
    <source>
        <dbReference type="EMBL" id="KAH7849109.1"/>
    </source>
</evidence>
<accession>A0ACB7Y814</accession>
<evidence type="ECO:0000313" key="2">
    <source>
        <dbReference type="Proteomes" id="UP000828048"/>
    </source>
</evidence>
<organism evidence="1 2">
    <name type="scientific">Vaccinium darrowii</name>
    <dbReference type="NCBI Taxonomy" id="229202"/>
    <lineage>
        <taxon>Eukaryota</taxon>
        <taxon>Viridiplantae</taxon>
        <taxon>Streptophyta</taxon>
        <taxon>Embryophyta</taxon>
        <taxon>Tracheophyta</taxon>
        <taxon>Spermatophyta</taxon>
        <taxon>Magnoliopsida</taxon>
        <taxon>eudicotyledons</taxon>
        <taxon>Gunneridae</taxon>
        <taxon>Pentapetalae</taxon>
        <taxon>asterids</taxon>
        <taxon>Ericales</taxon>
        <taxon>Ericaceae</taxon>
        <taxon>Vaccinioideae</taxon>
        <taxon>Vaccinieae</taxon>
        <taxon>Vaccinium</taxon>
    </lineage>
</organism>
<dbReference type="EMBL" id="CM037157">
    <property type="protein sequence ID" value="KAH7849109.1"/>
    <property type="molecule type" value="Genomic_DNA"/>
</dbReference>
<reference evidence="1 2" key="1">
    <citation type="journal article" date="2021" name="Hortic Res">
        <title>High-quality reference genome and annotation aids understanding of berry development for evergreen blueberry (Vaccinium darrowii).</title>
        <authorList>
            <person name="Yu J."/>
            <person name="Hulse-Kemp A.M."/>
            <person name="Babiker E."/>
            <person name="Staton M."/>
        </authorList>
    </citation>
    <scope>NUCLEOTIDE SEQUENCE [LARGE SCALE GENOMIC DNA]</scope>
    <source>
        <strain evidence="2">cv. NJ 8807/NJ 8810</strain>
        <tissue evidence="1">Young leaf</tissue>
    </source>
</reference>
<gene>
    <name evidence="1" type="ORF">Vadar_013134</name>
</gene>
<dbReference type="Proteomes" id="UP000828048">
    <property type="component" value="Chromosome 7"/>
</dbReference>
<sequence length="243" mass="28091">MNCYDHQVLYCCDFEASQGVNPCDRRRSISEYKSIFPAIDFSMASAFFVILTYLHYRKERKILLVSIQDSISMGDVCIFRQIESDADILWKPNPREKDEQLAARGMKFLNWLWTRPEKEIAVVTHSAFLLETLSAFGNDCHPSIKSEICKLVEEEESFRKVVSNKSFIDLDSEAKEEDDDMAQNNNDLEDGFDGMEATNDIVEASKAKNNTEKEFEPDPPNQFFVECQLEEHGESKRRVEDDQ</sequence>
<comment type="caution">
    <text evidence="1">The sequence shown here is derived from an EMBL/GenBank/DDBJ whole genome shotgun (WGS) entry which is preliminary data.</text>
</comment>
<protein>
    <submittedName>
        <fullName evidence="1">Uncharacterized protein</fullName>
    </submittedName>
</protein>
<name>A0ACB7Y814_9ERIC</name>
<proteinExistence type="predicted"/>